<name>A0AA88A7V8_FICCA</name>
<reference evidence="1" key="1">
    <citation type="submission" date="2023-07" db="EMBL/GenBank/DDBJ databases">
        <title>draft genome sequence of fig (Ficus carica).</title>
        <authorList>
            <person name="Takahashi T."/>
            <person name="Nishimura K."/>
        </authorList>
    </citation>
    <scope>NUCLEOTIDE SEQUENCE</scope>
</reference>
<organism evidence="1 2">
    <name type="scientific">Ficus carica</name>
    <name type="common">Common fig</name>
    <dbReference type="NCBI Taxonomy" id="3494"/>
    <lineage>
        <taxon>Eukaryota</taxon>
        <taxon>Viridiplantae</taxon>
        <taxon>Streptophyta</taxon>
        <taxon>Embryophyta</taxon>
        <taxon>Tracheophyta</taxon>
        <taxon>Spermatophyta</taxon>
        <taxon>Magnoliopsida</taxon>
        <taxon>eudicotyledons</taxon>
        <taxon>Gunneridae</taxon>
        <taxon>Pentapetalae</taxon>
        <taxon>rosids</taxon>
        <taxon>fabids</taxon>
        <taxon>Rosales</taxon>
        <taxon>Moraceae</taxon>
        <taxon>Ficeae</taxon>
        <taxon>Ficus</taxon>
    </lineage>
</organism>
<comment type="caution">
    <text evidence="1">The sequence shown here is derived from an EMBL/GenBank/DDBJ whole genome shotgun (WGS) entry which is preliminary data.</text>
</comment>
<dbReference type="EMBL" id="BTGU01000025">
    <property type="protein sequence ID" value="GMN47345.1"/>
    <property type="molecule type" value="Genomic_DNA"/>
</dbReference>
<evidence type="ECO:0000313" key="1">
    <source>
        <dbReference type="EMBL" id="GMN47345.1"/>
    </source>
</evidence>
<sequence length="143" mass="16511">MLEDMANHDYWEKNTFRNDQDFQHEELVASTPTIDALIETIEDCHLEEPTQREEHFELFHDHDSLTEIMIQDLAMEEQPQEEVSSTQPIVTILIIQDNIYKDPMWPIPPPPTLASFVHAPEAHTSKSNLVGATCRILSYLAKL</sequence>
<keyword evidence="2" id="KW-1185">Reference proteome</keyword>
<gene>
    <name evidence="1" type="ORF">TIFTF001_016517</name>
</gene>
<proteinExistence type="predicted"/>
<evidence type="ECO:0000313" key="2">
    <source>
        <dbReference type="Proteomes" id="UP001187192"/>
    </source>
</evidence>
<dbReference type="AlphaFoldDB" id="A0AA88A7V8"/>
<dbReference type="Proteomes" id="UP001187192">
    <property type="component" value="Unassembled WGS sequence"/>
</dbReference>
<accession>A0AA88A7V8</accession>
<protein>
    <submittedName>
        <fullName evidence="1">Uncharacterized protein</fullName>
    </submittedName>
</protein>